<keyword evidence="2" id="KW-0472">Membrane</keyword>
<dbReference type="AlphaFoldDB" id="A0A9P5X334"/>
<dbReference type="EMBL" id="MU151729">
    <property type="protein sequence ID" value="KAF9441991.1"/>
    <property type="molecule type" value="Genomic_DNA"/>
</dbReference>
<feature type="transmembrane region" description="Helical" evidence="2">
    <location>
        <begin position="96"/>
        <end position="115"/>
    </location>
</feature>
<keyword evidence="2" id="KW-0812">Transmembrane</keyword>
<gene>
    <name evidence="3" type="ORF">P691DRAFT_765685</name>
</gene>
<evidence type="ECO:0000256" key="1">
    <source>
        <dbReference type="SAM" id="MobiDB-lite"/>
    </source>
</evidence>
<evidence type="ECO:0000313" key="3">
    <source>
        <dbReference type="EMBL" id="KAF9441991.1"/>
    </source>
</evidence>
<evidence type="ECO:0000313" key="4">
    <source>
        <dbReference type="Proteomes" id="UP000807342"/>
    </source>
</evidence>
<feature type="transmembrane region" description="Helical" evidence="2">
    <location>
        <begin position="170"/>
        <end position="189"/>
    </location>
</feature>
<keyword evidence="2" id="KW-1133">Transmembrane helix</keyword>
<organism evidence="3 4">
    <name type="scientific">Macrolepiota fuliginosa MF-IS2</name>
    <dbReference type="NCBI Taxonomy" id="1400762"/>
    <lineage>
        <taxon>Eukaryota</taxon>
        <taxon>Fungi</taxon>
        <taxon>Dikarya</taxon>
        <taxon>Basidiomycota</taxon>
        <taxon>Agaricomycotina</taxon>
        <taxon>Agaricomycetes</taxon>
        <taxon>Agaricomycetidae</taxon>
        <taxon>Agaricales</taxon>
        <taxon>Agaricineae</taxon>
        <taxon>Agaricaceae</taxon>
        <taxon>Macrolepiota</taxon>
    </lineage>
</organism>
<comment type="caution">
    <text evidence="3">The sequence shown here is derived from an EMBL/GenBank/DDBJ whole genome shotgun (WGS) entry which is preliminary data.</text>
</comment>
<protein>
    <submittedName>
        <fullName evidence="3">Uncharacterized protein</fullName>
    </submittedName>
</protein>
<feature type="transmembrane region" description="Helical" evidence="2">
    <location>
        <begin position="57"/>
        <end position="76"/>
    </location>
</feature>
<sequence length="577" mass="62669">MSVSSAGRCLSCIGYRKALEEKKAAGERQQQTHRGGKESAMSDVTPLHAPHIRKFDFAGRALVFIALEFSFLGLAYRCLVRPIPIHLPPFVSPTEIKAATTIISVIWHTLAAFAVKDIVSSILSAECMAQYRRTGDLVPDETDRVSWITSGILAQTSYFLTTRPTFEYRLAFILVLLVVILGPLGPGVISPGQHLMMRQQEMLIANLTMTKIPFFPEQLQCSTRAARISQIEMLEGSVFGYKTGTDGMLIPWPEPGLESSQDVYIYETDVVVHNYSCRWSEFSLHKFPGISIEINIPEIADNTTWSSAITYPGSPALQTIVPLSNEVEYGDASLSNEVASTPDVDAALALSTFLFIGDSIELNLTSIDTAVLYETKSQSLAGILLCDPQFTTQKAQVVLSNGTLNATIILNSSLVGNFPESAANAIFSQALLFALGPVNGNIPAYGELASAVLLQSNITNPTNPPARPLPLSDINRNISLAIQSAAKAYISGYRVDNRTNIGFTSDSAWHNSTASVQYQQDSLTASKPTLIAAGALDVIIVIILAILVFSVNVADMELFSLRALEGIYHKESSPRID</sequence>
<name>A0A9P5X334_9AGAR</name>
<reference evidence="3" key="1">
    <citation type="submission" date="2020-11" db="EMBL/GenBank/DDBJ databases">
        <authorList>
            <consortium name="DOE Joint Genome Institute"/>
            <person name="Ahrendt S."/>
            <person name="Riley R."/>
            <person name="Andreopoulos W."/>
            <person name="Labutti K."/>
            <person name="Pangilinan J."/>
            <person name="Ruiz-Duenas F.J."/>
            <person name="Barrasa J.M."/>
            <person name="Sanchez-Garcia M."/>
            <person name="Camarero S."/>
            <person name="Miyauchi S."/>
            <person name="Serrano A."/>
            <person name="Linde D."/>
            <person name="Babiker R."/>
            <person name="Drula E."/>
            <person name="Ayuso-Fernandez I."/>
            <person name="Pacheco R."/>
            <person name="Padilla G."/>
            <person name="Ferreira P."/>
            <person name="Barriuso J."/>
            <person name="Kellner H."/>
            <person name="Castanera R."/>
            <person name="Alfaro M."/>
            <person name="Ramirez L."/>
            <person name="Pisabarro A.G."/>
            <person name="Kuo A."/>
            <person name="Tritt A."/>
            <person name="Lipzen A."/>
            <person name="He G."/>
            <person name="Yan M."/>
            <person name="Ng V."/>
            <person name="Cullen D."/>
            <person name="Martin F."/>
            <person name="Rosso M.-N."/>
            <person name="Henrissat B."/>
            <person name="Hibbett D."/>
            <person name="Martinez A.T."/>
            <person name="Grigoriev I.V."/>
        </authorList>
    </citation>
    <scope>NUCLEOTIDE SEQUENCE</scope>
    <source>
        <strain evidence="3">MF-IS2</strain>
    </source>
</reference>
<evidence type="ECO:0000256" key="2">
    <source>
        <dbReference type="SAM" id="Phobius"/>
    </source>
</evidence>
<feature type="transmembrane region" description="Helical" evidence="2">
    <location>
        <begin position="530"/>
        <end position="554"/>
    </location>
</feature>
<proteinExistence type="predicted"/>
<dbReference type="Proteomes" id="UP000807342">
    <property type="component" value="Unassembled WGS sequence"/>
</dbReference>
<keyword evidence="4" id="KW-1185">Reference proteome</keyword>
<feature type="region of interest" description="Disordered" evidence="1">
    <location>
        <begin position="23"/>
        <end position="42"/>
    </location>
</feature>
<accession>A0A9P5X334</accession>